<evidence type="ECO:0000313" key="6">
    <source>
        <dbReference type="Proteomes" id="UP000618382"/>
    </source>
</evidence>
<dbReference type="Proteomes" id="UP000577956">
    <property type="component" value="Unassembled WGS sequence"/>
</dbReference>
<dbReference type="Proteomes" id="UP000618382">
    <property type="component" value="Unassembled WGS sequence"/>
</dbReference>
<evidence type="ECO:0000259" key="2">
    <source>
        <dbReference type="Pfam" id="PF07484"/>
    </source>
</evidence>
<feature type="domain" description="Phage tail collar" evidence="2">
    <location>
        <begin position="7"/>
        <end position="62"/>
    </location>
</feature>
<evidence type="ECO:0000313" key="4">
    <source>
        <dbReference type="EMBL" id="NYD87373.1"/>
    </source>
</evidence>
<gene>
    <name evidence="4" type="ORF">BKA21_002922</name>
    <name evidence="3" type="ORF">Col01nite_36980</name>
</gene>
<proteinExistence type="predicted"/>
<sequence length="341" mass="34296">MEPLLAEIRLFPLSFVPQGWLACQGQLLPIQQNQALFALLGTTYGGNGQTVFALPDLRGRVPLHAGAGRTAGAQGGTESVQLTGGQLPAHTHAPRAAAAATATAPGGALWAATTQPHYGPSSQVALAADAVTAVGGGQPHANMPPYLTMTYAIATQGVFPSHDGGAGGEPFVGEIRMFAGTFAPGGWAFCNGQLMPLAQNTALFSLLGTSFGGNGSSTFALPDLQGASPVGVGQGAGLSSFEVGDRAGAESVTLTADQLPAHTHTAQATGSAGTAGNPSGARWAVSRRGRATERLYGTTPATTMSGTAVAPAGDGGAHPNMPPYTTLSFIIALQGTYPQRP</sequence>
<comment type="caution">
    <text evidence="4">The sequence shown here is derived from an EMBL/GenBank/DDBJ whole genome shotgun (WGS) entry which is preliminary data.</text>
</comment>
<dbReference type="Pfam" id="PF07484">
    <property type="entry name" value="Collar"/>
    <property type="match status" value="2"/>
</dbReference>
<organism evidence="4 5">
    <name type="scientific">Cellulomonas oligotrophica</name>
    <dbReference type="NCBI Taxonomy" id="931536"/>
    <lineage>
        <taxon>Bacteria</taxon>
        <taxon>Bacillati</taxon>
        <taxon>Actinomycetota</taxon>
        <taxon>Actinomycetes</taxon>
        <taxon>Micrococcales</taxon>
        <taxon>Cellulomonadaceae</taxon>
        <taxon>Cellulomonas</taxon>
    </lineage>
</organism>
<dbReference type="InterPro" id="IPR011083">
    <property type="entry name" value="Phage_tail_collar_dom"/>
</dbReference>
<dbReference type="AlphaFoldDB" id="A0A7Y9FHN9"/>
<name>A0A7Y9FHN9_9CELL</name>
<dbReference type="EMBL" id="BONN01000019">
    <property type="protein sequence ID" value="GIG34539.1"/>
    <property type="molecule type" value="Genomic_DNA"/>
</dbReference>
<feature type="region of interest" description="Disordered" evidence="1">
    <location>
        <begin position="295"/>
        <end position="320"/>
    </location>
</feature>
<evidence type="ECO:0000313" key="5">
    <source>
        <dbReference type="Proteomes" id="UP000577956"/>
    </source>
</evidence>
<dbReference type="Gene3D" id="3.90.1340.10">
    <property type="entry name" value="Phage tail collar domain"/>
    <property type="match status" value="2"/>
</dbReference>
<accession>A0A7Y9FHN9</accession>
<evidence type="ECO:0000313" key="3">
    <source>
        <dbReference type="EMBL" id="GIG34539.1"/>
    </source>
</evidence>
<keyword evidence="6" id="KW-1185">Reference proteome</keyword>
<dbReference type="SUPFAM" id="SSF88874">
    <property type="entry name" value="Receptor-binding domain of short tail fibre protein gp12"/>
    <property type="match status" value="2"/>
</dbReference>
<dbReference type="EMBL" id="JACCBK010000001">
    <property type="protein sequence ID" value="NYD87373.1"/>
    <property type="molecule type" value="Genomic_DNA"/>
</dbReference>
<feature type="domain" description="Phage tail collar" evidence="2">
    <location>
        <begin position="173"/>
        <end position="229"/>
    </location>
</feature>
<dbReference type="RefSeq" id="WP_239073042.1">
    <property type="nucleotide sequence ID" value="NZ_BAABFI010000007.1"/>
</dbReference>
<protein>
    <submittedName>
        <fullName evidence="4">Microcystin-dependent protein</fullName>
    </submittedName>
</protein>
<evidence type="ECO:0000256" key="1">
    <source>
        <dbReference type="SAM" id="MobiDB-lite"/>
    </source>
</evidence>
<reference evidence="4 5" key="1">
    <citation type="submission" date="2020-07" db="EMBL/GenBank/DDBJ databases">
        <title>Sequencing the genomes of 1000 actinobacteria strains.</title>
        <authorList>
            <person name="Klenk H.-P."/>
        </authorList>
    </citation>
    <scope>NUCLEOTIDE SEQUENCE [LARGE SCALE GENOMIC DNA]</scope>
    <source>
        <strain evidence="4 5">DSM 24482</strain>
    </source>
</reference>
<dbReference type="InterPro" id="IPR037053">
    <property type="entry name" value="Phage_tail_collar_dom_sf"/>
</dbReference>
<reference evidence="3 6" key="2">
    <citation type="submission" date="2021-01" db="EMBL/GenBank/DDBJ databases">
        <title>Whole genome shotgun sequence of Cellulomonas oligotrophica NBRC 109435.</title>
        <authorList>
            <person name="Komaki H."/>
            <person name="Tamura T."/>
        </authorList>
    </citation>
    <scope>NUCLEOTIDE SEQUENCE [LARGE SCALE GENOMIC DNA]</scope>
    <source>
        <strain evidence="3 6">NBRC 109435</strain>
    </source>
</reference>